<evidence type="ECO:0000313" key="1">
    <source>
        <dbReference type="EMBL" id="RLJ59490.1"/>
    </source>
</evidence>
<dbReference type="Proteomes" id="UP000269157">
    <property type="component" value="Unassembled WGS sequence"/>
</dbReference>
<accession>A0A497WS60</accession>
<dbReference type="OrthoDB" id="7203640at2"/>
<dbReference type="EMBL" id="RCCE01000002">
    <property type="protein sequence ID" value="RLJ59490.1"/>
    <property type="molecule type" value="Genomic_DNA"/>
</dbReference>
<comment type="caution">
    <text evidence="1">The sequence shown here is derived from an EMBL/GenBank/DDBJ whole genome shotgun (WGS) entry which is preliminary data.</text>
</comment>
<name>A0A497WS60_9RHOB</name>
<keyword evidence="1" id="KW-0808">Transferase</keyword>
<proteinExistence type="predicted"/>
<gene>
    <name evidence="1" type="ORF">BCF46_1639</name>
</gene>
<reference evidence="1 2" key="1">
    <citation type="submission" date="2018-10" db="EMBL/GenBank/DDBJ databases">
        <title>Genomic Encyclopedia of Archaeal and Bacterial Type Strains, Phase II (KMG-II): from individual species to whole genera.</title>
        <authorList>
            <person name="Goeker M."/>
        </authorList>
    </citation>
    <scope>NUCLEOTIDE SEQUENCE [LARGE SCALE GENOMIC DNA]</scope>
    <source>
        <strain evidence="1 2">DSM 29466</strain>
    </source>
</reference>
<protein>
    <submittedName>
        <fullName evidence="1">Glycosyl transferase family 2</fullName>
    </submittedName>
</protein>
<sequence length="378" mass="42508">MKAGRFFHVELAALSGFDIDVARKSGIPCSNEINQEWGKPVKLPTWGVVGTMDEPPELVAAYAAHHLWAGASAVHIYLDRDNLRTRALLAPLDAVHVTVADEAYWRAELDIKVPKTHQRRQTLNATLAYRRTDVDYLVHLDADEFIHQVEPLEKELARLQTMRPGDYLNIPNLERVWLEGEAQDDMFSGNFRASTKRLEGDFSRLVLDGEGLTRFGLTGHSEGKACSPTGYDYVLGIHRPHHDTERPWTFPGVKRSRSSVILHFDGMTRLHWVYKRLRKAQFRETQVGQPITEQMQAQIDAIEAGGGDMAAANALHDRVKVLGVMVDSLREEDLLLEVPFDVTRGLKALLPHETLDLSAAGFDAWLRAEKAEFFDGLG</sequence>
<organism evidence="1 2">
    <name type="scientific">Litoreibacter meonggei</name>
    <dbReference type="NCBI Taxonomy" id="1049199"/>
    <lineage>
        <taxon>Bacteria</taxon>
        <taxon>Pseudomonadati</taxon>
        <taxon>Pseudomonadota</taxon>
        <taxon>Alphaproteobacteria</taxon>
        <taxon>Rhodobacterales</taxon>
        <taxon>Roseobacteraceae</taxon>
        <taxon>Litoreibacter</taxon>
    </lineage>
</organism>
<dbReference type="AlphaFoldDB" id="A0A497WS60"/>
<evidence type="ECO:0000313" key="2">
    <source>
        <dbReference type="Proteomes" id="UP000269157"/>
    </source>
</evidence>
<dbReference type="Pfam" id="PF13704">
    <property type="entry name" value="Glyco_tranf_2_4"/>
    <property type="match status" value="1"/>
</dbReference>
<dbReference type="GO" id="GO:0016740">
    <property type="term" value="F:transferase activity"/>
    <property type="evidence" value="ECO:0007669"/>
    <property type="project" value="UniProtKB-KW"/>
</dbReference>
<dbReference type="RefSeq" id="WP_121023188.1">
    <property type="nucleotide sequence ID" value="NZ_RCCE01000002.1"/>
</dbReference>
<keyword evidence="2" id="KW-1185">Reference proteome</keyword>